<sequence length="305" mass="32842">MSSLGIAALQLAAAKDDNLELVERETRAVAKRFPWVDMVVLGELAIHGASLDKAEPAGGETETRLKALALETGLWLVPGSLYERRAGAVFNTTPVINPAGDIVARYDKIFPFLPYETGVTAGRDYVVFDMPGAGRVGVAICYDMWFPEVIRTLVGLGAEVILLPTMTNTIDRDVELAIARANAAMNQCFFVDVNLAGDLGVGRSAIYGPGGDVVYEAGAGREVIALDIDLSTVSRMRERGWNGLGQVLKSFRDSEVEFPLHADIKARRASMTGLGELAMPRRPAAEGAASSDARNDHKPRLKILD</sequence>
<dbReference type="SUPFAM" id="SSF56317">
    <property type="entry name" value="Carbon-nitrogen hydrolase"/>
    <property type="match status" value="1"/>
</dbReference>
<keyword evidence="4" id="KW-0378">Hydrolase</keyword>
<evidence type="ECO:0000259" key="3">
    <source>
        <dbReference type="PROSITE" id="PS50263"/>
    </source>
</evidence>
<dbReference type="OrthoDB" id="9803803at2"/>
<evidence type="ECO:0000313" key="5">
    <source>
        <dbReference type="Proteomes" id="UP000273675"/>
    </source>
</evidence>
<dbReference type="GO" id="GO:0016787">
    <property type="term" value="F:hydrolase activity"/>
    <property type="evidence" value="ECO:0007669"/>
    <property type="project" value="UniProtKB-KW"/>
</dbReference>
<name>A0A495D3P6_9PROT</name>
<dbReference type="RefSeq" id="WP_121211424.1">
    <property type="nucleotide sequence ID" value="NZ_RBIM01000004.1"/>
</dbReference>
<reference evidence="4 5" key="1">
    <citation type="submission" date="2018-10" db="EMBL/GenBank/DDBJ databases">
        <title>Genomic Encyclopedia of Type Strains, Phase IV (KMG-IV): sequencing the most valuable type-strain genomes for metagenomic binning, comparative biology and taxonomic classification.</title>
        <authorList>
            <person name="Goeker M."/>
        </authorList>
    </citation>
    <scope>NUCLEOTIDE SEQUENCE [LARGE SCALE GENOMIC DNA]</scope>
    <source>
        <strain evidence="4 5">DSM 4734</strain>
    </source>
</reference>
<accession>A0A495D3P6</accession>
<dbReference type="PROSITE" id="PS50263">
    <property type="entry name" value="CN_HYDROLASE"/>
    <property type="match status" value="1"/>
</dbReference>
<dbReference type="EMBL" id="RBIM01000004">
    <property type="protein sequence ID" value="RKQ96526.1"/>
    <property type="molecule type" value="Genomic_DNA"/>
</dbReference>
<proteinExistence type="inferred from homology"/>
<dbReference type="InterPro" id="IPR036526">
    <property type="entry name" value="C-N_Hydrolase_sf"/>
</dbReference>
<comment type="similarity">
    <text evidence="1">Belongs to the carbon-nitrogen hydrolase superfamily. NIT1/NIT2 family.</text>
</comment>
<comment type="caution">
    <text evidence="4">The sequence shown here is derived from an EMBL/GenBank/DDBJ whole genome shotgun (WGS) entry which is preliminary data.</text>
</comment>
<dbReference type="InterPro" id="IPR001110">
    <property type="entry name" value="UPF0012_CS"/>
</dbReference>
<evidence type="ECO:0000256" key="1">
    <source>
        <dbReference type="ARBA" id="ARBA00010613"/>
    </source>
</evidence>
<dbReference type="PANTHER" id="PTHR23088">
    <property type="entry name" value="NITRILASE-RELATED"/>
    <property type="match status" value="1"/>
</dbReference>
<feature type="compositionally biased region" description="Basic and acidic residues" evidence="2">
    <location>
        <begin position="293"/>
        <end position="305"/>
    </location>
</feature>
<dbReference type="CDD" id="cd07197">
    <property type="entry name" value="nitrilase"/>
    <property type="match status" value="1"/>
</dbReference>
<evidence type="ECO:0000313" key="4">
    <source>
        <dbReference type="EMBL" id="RKQ96526.1"/>
    </source>
</evidence>
<dbReference type="PANTHER" id="PTHR23088:SF27">
    <property type="entry name" value="DEAMINATED GLUTATHIONE AMIDASE"/>
    <property type="match status" value="1"/>
</dbReference>
<dbReference type="Gene3D" id="3.60.110.10">
    <property type="entry name" value="Carbon-nitrogen hydrolase"/>
    <property type="match status" value="1"/>
</dbReference>
<dbReference type="PROSITE" id="PS01227">
    <property type="entry name" value="UPF0012"/>
    <property type="match status" value="1"/>
</dbReference>
<organism evidence="4 5">
    <name type="scientific">Maricaulis maris</name>
    <dbReference type="NCBI Taxonomy" id="74318"/>
    <lineage>
        <taxon>Bacteria</taxon>
        <taxon>Pseudomonadati</taxon>
        <taxon>Pseudomonadota</taxon>
        <taxon>Alphaproteobacteria</taxon>
        <taxon>Maricaulales</taxon>
        <taxon>Maricaulaceae</taxon>
        <taxon>Maricaulis</taxon>
    </lineage>
</organism>
<dbReference type="Proteomes" id="UP000273675">
    <property type="component" value="Unassembled WGS sequence"/>
</dbReference>
<dbReference type="AlphaFoldDB" id="A0A495D3P6"/>
<dbReference type="InterPro" id="IPR003010">
    <property type="entry name" value="C-N_Hydrolase"/>
</dbReference>
<feature type="domain" description="CN hydrolase" evidence="3">
    <location>
        <begin position="4"/>
        <end position="230"/>
    </location>
</feature>
<feature type="region of interest" description="Disordered" evidence="2">
    <location>
        <begin position="275"/>
        <end position="305"/>
    </location>
</feature>
<gene>
    <name evidence="4" type="ORF">C7435_1856</name>
</gene>
<dbReference type="Pfam" id="PF00795">
    <property type="entry name" value="CN_hydrolase"/>
    <property type="match status" value="1"/>
</dbReference>
<protein>
    <submittedName>
        <fullName evidence="4">Putative amidohydrolase</fullName>
    </submittedName>
</protein>
<evidence type="ECO:0000256" key="2">
    <source>
        <dbReference type="SAM" id="MobiDB-lite"/>
    </source>
</evidence>